<reference evidence="2 4" key="1">
    <citation type="submission" date="2020-01" db="EMBL/GenBank/DDBJ databases">
        <authorList>
            <consortium name="DOE Joint Genome Institute"/>
            <person name="Haridas S."/>
            <person name="Albert R."/>
            <person name="Binder M."/>
            <person name="Bloem J."/>
            <person name="Labutti K."/>
            <person name="Salamov A."/>
            <person name="Andreopoulos B."/>
            <person name="Baker S.E."/>
            <person name="Barry K."/>
            <person name="Bills G."/>
            <person name="Bluhm B.H."/>
            <person name="Cannon C."/>
            <person name="Castanera R."/>
            <person name="Culley D.E."/>
            <person name="Daum C."/>
            <person name="Ezra D."/>
            <person name="Gonzalez J.B."/>
            <person name="Henrissat B."/>
            <person name="Kuo A."/>
            <person name="Liang C."/>
            <person name="Lipzen A."/>
            <person name="Lutzoni F."/>
            <person name="Magnuson J."/>
            <person name="Mondo S."/>
            <person name="Nolan M."/>
            <person name="Ohm R."/>
            <person name="Pangilinan J."/>
            <person name="Park H.-J."/>
            <person name="Ramirez L."/>
            <person name="Alfaro M."/>
            <person name="Sun H."/>
            <person name="Tritt A."/>
            <person name="Yoshinaga Y."/>
            <person name="Zwiers L.-H."/>
            <person name="Turgeon B.G."/>
            <person name="Goodwin S.B."/>
            <person name="Spatafora J.W."/>
            <person name="Crous P.W."/>
            <person name="Grigoriev I.V."/>
        </authorList>
    </citation>
    <scope>NUCLEOTIDE SEQUENCE</scope>
    <source>
        <strain evidence="2 4">CBS 781.70</strain>
    </source>
</reference>
<reference evidence="4" key="2">
    <citation type="submission" date="2020-04" db="EMBL/GenBank/DDBJ databases">
        <authorList>
            <consortium name="NCBI Genome Project"/>
        </authorList>
    </citation>
    <scope>NUCLEOTIDE SEQUENCE</scope>
    <source>
        <strain evidence="4">CBS 781.70</strain>
    </source>
</reference>
<dbReference type="OrthoDB" id="414698at2759"/>
<dbReference type="Gene3D" id="1.20.58.320">
    <property type="entry name" value="TPR-like"/>
    <property type="match status" value="1"/>
</dbReference>
<dbReference type="EMBL" id="ML975183">
    <property type="protein sequence ID" value="KAF1808500.1"/>
    <property type="molecule type" value="Genomic_DNA"/>
</dbReference>
<name>A0A6G1FS08_9PEZI</name>
<dbReference type="SUPFAM" id="SSF48452">
    <property type="entry name" value="TPR-like"/>
    <property type="match status" value="1"/>
</dbReference>
<dbReference type="InterPro" id="IPR010323">
    <property type="entry name" value="DUF924"/>
</dbReference>
<evidence type="ECO:0000313" key="2">
    <source>
        <dbReference type="EMBL" id="KAF1808500.1"/>
    </source>
</evidence>
<feature type="region of interest" description="Disordered" evidence="1">
    <location>
        <begin position="251"/>
        <end position="271"/>
    </location>
</feature>
<proteinExistence type="predicted"/>
<dbReference type="Gene3D" id="1.25.40.10">
    <property type="entry name" value="Tetratricopeptide repeat domain"/>
    <property type="match status" value="1"/>
</dbReference>
<keyword evidence="3" id="KW-1185">Reference proteome</keyword>
<dbReference type="GeneID" id="54420936"/>
<dbReference type="Pfam" id="PF06041">
    <property type="entry name" value="DUF924"/>
    <property type="match status" value="1"/>
</dbReference>
<protein>
    <submittedName>
        <fullName evidence="2 4">DUF924-domain-containing protein</fullName>
    </submittedName>
</protein>
<evidence type="ECO:0000313" key="3">
    <source>
        <dbReference type="Proteomes" id="UP000504638"/>
    </source>
</evidence>
<dbReference type="RefSeq" id="XP_033530131.1">
    <property type="nucleotide sequence ID" value="XM_033680366.1"/>
</dbReference>
<accession>A0A6G1FS08</accession>
<gene>
    <name evidence="2 4" type="ORF">P152DRAFT_462496</name>
</gene>
<evidence type="ECO:0000313" key="4">
    <source>
        <dbReference type="RefSeq" id="XP_033530131.1"/>
    </source>
</evidence>
<dbReference type="Proteomes" id="UP000504638">
    <property type="component" value="Unplaced"/>
</dbReference>
<sequence length="271" mass="31525">MMASVGKPFSLNKALFTPRLYRKIFDIWFEGIPATATIAPESSLKKWFGIAGQEEREQFDKICRASANQALESIRDWTFPAVPDYATEIAFSQALSAPFIAEIQEAEVQMGDDVVQITPSETALSLLLLLDQYPRNIYRKDQRLIYGHYDILSRSLCRAILQMQPRPDLHPRFRQSTAYRWWFCMPLMHSEHLEDHDIFTKLNSEMASDIDEAGDNEAMKFMKMGEEFEEKHRVILEQFGRYPYRNKVMGRESTEEEERWLKEGGQTFGTS</sequence>
<dbReference type="AlphaFoldDB" id="A0A6G1FS08"/>
<evidence type="ECO:0000256" key="1">
    <source>
        <dbReference type="SAM" id="MobiDB-lite"/>
    </source>
</evidence>
<dbReference type="InterPro" id="IPR011990">
    <property type="entry name" value="TPR-like_helical_dom_sf"/>
</dbReference>
<organism evidence="2">
    <name type="scientific">Eremomyces bilateralis CBS 781.70</name>
    <dbReference type="NCBI Taxonomy" id="1392243"/>
    <lineage>
        <taxon>Eukaryota</taxon>
        <taxon>Fungi</taxon>
        <taxon>Dikarya</taxon>
        <taxon>Ascomycota</taxon>
        <taxon>Pezizomycotina</taxon>
        <taxon>Dothideomycetes</taxon>
        <taxon>Dothideomycetes incertae sedis</taxon>
        <taxon>Eremomycetales</taxon>
        <taxon>Eremomycetaceae</taxon>
        <taxon>Eremomyces</taxon>
    </lineage>
</organism>
<reference evidence="4" key="3">
    <citation type="submission" date="2025-04" db="UniProtKB">
        <authorList>
            <consortium name="RefSeq"/>
        </authorList>
    </citation>
    <scope>IDENTIFICATION</scope>
    <source>
        <strain evidence="4">CBS 781.70</strain>
    </source>
</reference>